<organism evidence="2 3">
    <name type="scientific">Rhizophagus irregularis (strain DAOM 197198w)</name>
    <name type="common">Glomus intraradices</name>
    <dbReference type="NCBI Taxonomy" id="1432141"/>
    <lineage>
        <taxon>Eukaryota</taxon>
        <taxon>Fungi</taxon>
        <taxon>Fungi incertae sedis</taxon>
        <taxon>Mucoromycota</taxon>
        <taxon>Glomeromycotina</taxon>
        <taxon>Glomeromycetes</taxon>
        <taxon>Glomerales</taxon>
        <taxon>Glomeraceae</taxon>
        <taxon>Rhizophagus</taxon>
    </lineage>
</organism>
<dbReference type="SUPFAM" id="SSF56112">
    <property type="entry name" value="Protein kinase-like (PK-like)"/>
    <property type="match status" value="1"/>
</dbReference>
<dbReference type="GO" id="GO:0005524">
    <property type="term" value="F:ATP binding"/>
    <property type="evidence" value="ECO:0007669"/>
    <property type="project" value="InterPro"/>
</dbReference>
<evidence type="ECO:0000313" key="3">
    <source>
        <dbReference type="Proteomes" id="UP000022910"/>
    </source>
</evidence>
<dbReference type="AlphaFoldDB" id="A0A015JV35"/>
<dbReference type="InterPro" id="IPR000719">
    <property type="entry name" value="Prot_kinase_dom"/>
</dbReference>
<dbReference type="InterPro" id="IPR051681">
    <property type="entry name" value="Ser/Thr_Kinases-Pseudokinases"/>
</dbReference>
<accession>A0A015JV35</accession>
<dbReference type="InterPro" id="IPR011009">
    <property type="entry name" value="Kinase-like_dom_sf"/>
</dbReference>
<evidence type="ECO:0000259" key="1">
    <source>
        <dbReference type="PROSITE" id="PS50011"/>
    </source>
</evidence>
<name>A0A015JV35_RHIIW</name>
<sequence>MATIRKEIVKVAINRAYALLDFNIQNNIEKQHVFKIQTVLAEKSLTKDEKSYAVKDLNNALDYFKIVNNQGTKRICENCHDECLAILYCEHCIRNYLKENFSNWTSGNNDIDNLIQQCQIKALSPAMIVEWIPYNNLQNIKYLTKGGCSEIYTALWIDGNYEEWDPKEKQLKRCGRINVVLKKLENVESANKSWFDEGISHLHISSKTSLIVRCYGLTQNPFNGNYMLVMYPMNINLREYLQQNHNKLTWKEGIQIISDIVTTVSMIHQENAIHRDLHSGNVLFSQINQGFYVSDLGFCGPANIPLDSIYGNLSYIAPEVIVKKKYSFASDIYSIGMLMWEISSGQPPFIKKHDYDLAIKIINGMRPKIIPGTPLEYKELMEQCWDANPMKRPDIGTLLNKFRDLLRVYTQNENEQRIISKFININNSQLNTRFNVNSSSTNSSFFGRFSVSSSNWNISSSRVYNFENLPEPRNATKVEQDAYHSIQFDFDLQDGMIIVEKKSNKRSYFNDDEKDLAYNSNKKVNSNNNEEIQYHEIGYQYMQRTYATSKMDLNYLLN</sequence>
<evidence type="ECO:0000313" key="2">
    <source>
        <dbReference type="EMBL" id="EXX50976.1"/>
    </source>
</evidence>
<protein>
    <submittedName>
        <fullName evidence="2">Cdc15p</fullName>
    </submittedName>
</protein>
<dbReference type="Proteomes" id="UP000022910">
    <property type="component" value="Unassembled WGS sequence"/>
</dbReference>
<dbReference type="InterPro" id="IPR001245">
    <property type="entry name" value="Ser-Thr/Tyr_kinase_cat_dom"/>
</dbReference>
<dbReference type="Gene3D" id="1.10.510.10">
    <property type="entry name" value="Transferase(Phosphotransferase) domain 1"/>
    <property type="match status" value="1"/>
</dbReference>
<proteinExistence type="predicted"/>
<dbReference type="Pfam" id="PF07714">
    <property type="entry name" value="PK_Tyr_Ser-Thr"/>
    <property type="match status" value="1"/>
</dbReference>
<comment type="caution">
    <text evidence="2">The sequence shown here is derived from an EMBL/GenBank/DDBJ whole genome shotgun (WGS) entry which is preliminary data.</text>
</comment>
<dbReference type="PANTHER" id="PTHR44329">
    <property type="entry name" value="SERINE/THREONINE-PROTEIN KINASE TNNI3K-RELATED"/>
    <property type="match status" value="1"/>
</dbReference>
<dbReference type="EMBL" id="JEMT01029747">
    <property type="protein sequence ID" value="EXX50976.1"/>
    <property type="molecule type" value="Genomic_DNA"/>
</dbReference>
<dbReference type="GO" id="GO:0004674">
    <property type="term" value="F:protein serine/threonine kinase activity"/>
    <property type="evidence" value="ECO:0007669"/>
    <property type="project" value="TreeGrafter"/>
</dbReference>
<reference evidence="2 3" key="1">
    <citation type="submission" date="2014-02" db="EMBL/GenBank/DDBJ databases">
        <title>Single nucleus genome sequencing reveals high similarity among nuclei of an endomycorrhizal fungus.</title>
        <authorList>
            <person name="Lin K."/>
            <person name="Geurts R."/>
            <person name="Zhang Z."/>
            <person name="Limpens E."/>
            <person name="Saunders D.G."/>
            <person name="Mu D."/>
            <person name="Pang E."/>
            <person name="Cao H."/>
            <person name="Cha H."/>
            <person name="Lin T."/>
            <person name="Zhou Q."/>
            <person name="Shang Y."/>
            <person name="Li Y."/>
            <person name="Ivanov S."/>
            <person name="Sharma T."/>
            <person name="Velzen R.V."/>
            <person name="Ruijter N.D."/>
            <person name="Aanen D.K."/>
            <person name="Win J."/>
            <person name="Kamoun S."/>
            <person name="Bisseling T."/>
            <person name="Huang S."/>
        </authorList>
    </citation>
    <scope>NUCLEOTIDE SEQUENCE [LARGE SCALE GENOMIC DNA]</scope>
    <source>
        <strain evidence="3">DAOM197198w</strain>
    </source>
</reference>
<gene>
    <name evidence="2" type="ORF">RirG_265730</name>
</gene>
<feature type="domain" description="Protein kinase" evidence="1">
    <location>
        <begin position="137"/>
        <end position="406"/>
    </location>
</feature>
<dbReference type="HOGENOM" id="CLU_000288_7_34_1"/>
<dbReference type="PRINTS" id="PR00109">
    <property type="entry name" value="TYRKINASE"/>
</dbReference>
<keyword evidence="3" id="KW-1185">Reference proteome</keyword>
<dbReference type="PROSITE" id="PS50011">
    <property type="entry name" value="PROTEIN_KINASE_DOM"/>
    <property type="match status" value="1"/>
</dbReference>